<reference evidence="2 3" key="1">
    <citation type="submission" date="2017-03" db="EMBL/GenBank/DDBJ databases">
        <title>Genome analysis of Rhizobial strains effectives or ineffectives for nitrogen fixation isolated from bean seeds.</title>
        <authorList>
            <person name="Peralta H."/>
            <person name="Aguilar-Vera A."/>
            <person name="Mora Y."/>
            <person name="Vargas-Lagunas C."/>
            <person name="Girard L."/>
            <person name="Mora J."/>
        </authorList>
    </citation>
    <scope>NUCLEOTIDE SEQUENCE [LARGE SCALE GENOMIC DNA]</scope>
    <source>
        <strain evidence="2 3">CCGM3</strain>
    </source>
</reference>
<feature type="transmembrane region" description="Helical" evidence="1">
    <location>
        <begin position="20"/>
        <end position="41"/>
    </location>
</feature>
<dbReference type="Proteomes" id="UP000254939">
    <property type="component" value="Unassembled WGS sequence"/>
</dbReference>
<feature type="transmembrane region" description="Helical" evidence="1">
    <location>
        <begin position="268"/>
        <end position="288"/>
    </location>
</feature>
<dbReference type="EMBL" id="NAAC01000043">
    <property type="protein sequence ID" value="RDJ03320.1"/>
    <property type="molecule type" value="Genomic_DNA"/>
</dbReference>
<sequence>MKSASNEEAASREWSGGRFAAGIGRGFAGALIFALPMFMTMEMWELGFSMDRLRLFLLLVLNIPLLVLLSDRVGFEKTTSWIDAARDAAVAYAIGILASFIVLFSVAVLSFDQPVSEIIGKVALQSVPASIGALLGRSQLNGDADDGDSDEDDPVPTSAYDYTGELFLMALGALFLGLNVAPTEEMILLSYKMTPAHVMAVILISLVLMHCFVYAVSFKGGHEIGDDVPAWHAVIRFTFPGYVIALLVSAYALWTFQRFEDSAFTQMLSTTIVLALPCSIGAASARLIL</sequence>
<dbReference type="AlphaFoldDB" id="A0A370KFU5"/>
<feature type="transmembrane region" description="Helical" evidence="1">
    <location>
        <begin position="198"/>
        <end position="217"/>
    </location>
</feature>
<name>A0A370KFU5_9HYPH</name>
<evidence type="ECO:0000256" key="1">
    <source>
        <dbReference type="SAM" id="Phobius"/>
    </source>
</evidence>
<accession>A0A370KFU5</accession>
<proteinExistence type="predicted"/>
<evidence type="ECO:0000313" key="3">
    <source>
        <dbReference type="Proteomes" id="UP000254939"/>
    </source>
</evidence>
<keyword evidence="1" id="KW-0472">Membrane</keyword>
<dbReference type="InterPro" id="IPR024464">
    <property type="entry name" value="DUF2391"/>
</dbReference>
<feature type="transmembrane region" description="Helical" evidence="1">
    <location>
        <begin position="237"/>
        <end position="256"/>
    </location>
</feature>
<gene>
    <name evidence="2" type="ORF">B5K06_30465</name>
</gene>
<comment type="caution">
    <text evidence="2">The sequence shown here is derived from an EMBL/GenBank/DDBJ whole genome shotgun (WGS) entry which is preliminary data.</text>
</comment>
<dbReference type="Pfam" id="PF09622">
    <property type="entry name" value="DUF2391"/>
    <property type="match status" value="1"/>
</dbReference>
<feature type="transmembrane region" description="Helical" evidence="1">
    <location>
        <begin position="159"/>
        <end position="178"/>
    </location>
</feature>
<dbReference type="NCBIfam" id="TIGR02587">
    <property type="entry name" value="TIGR02587 family membrane protein"/>
    <property type="match status" value="1"/>
</dbReference>
<keyword evidence="1" id="KW-1133">Transmembrane helix</keyword>
<evidence type="ECO:0008006" key="4">
    <source>
        <dbReference type="Google" id="ProtNLM"/>
    </source>
</evidence>
<organism evidence="2 3">
    <name type="scientific">Rhizobium grahamii</name>
    <dbReference type="NCBI Taxonomy" id="1120045"/>
    <lineage>
        <taxon>Bacteria</taxon>
        <taxon>Pseudomonadati</taxon>
        <taxon>Pseudomonadota</taxon>
        <taxon>Alphaproteobacteria</taxon>
        <taxon>Hyphomicrobiales</taxon>
        <taxon>Rhizobiaceae</taxon>
        <taxon>Rhizobium/Agrobacterium group</taxon>
        <taxon>Rhizobium</taxon>
    </lineage>
</organism>
<dbReference type="RefSeq" id="WP_040675165.1">
    <property type="nucleotide sequence ID" value="NZ_KZ857269.1"/>
</dbReference>
<keyword evidence="1" id="KW-0812">Transmembrane</keyword>
<feature type="transmembrane region" description="Helical" evidence="1">
    <location>
        <begin position="90"/>
        <end position="111"/>
    </location>
</feature>
<feature type="transmembrane region" description="Helical" evidence="1">
    <location>
        <begin position="53"/>
        <end position="70"/>
    </location>
</feature>
<protein>
    <recommendedName>
        <fullName evidence="4">TIGR02587 family membrane protein</fullName>
    </recommendedName>
</protein>
<dbReference type="InterPro" id="IPR013416">
    <property type="entry name" value="CHP02587_IM"/>
</dbReference>
<dbReference type="OrthoDB" id="147125at2"/>
<evidence type="ECO:0000313" key="2">
    <source>
        <dbReference type="EMBL" id="RDJ03320.1"/>
    </source>
</evidence>